<protein>
    <submittedName>
        <fullName evidence="1">Uncharacterized protein</fullName>
    </submittedName>
</protein>
<comment type="caution">
    <text evidence="1">The sequence shown here is derived from an EMBL/GenBank/DDBJ whole genome shotgun (WGS) entry which is preliminary data.</text>
</comment>
<keyword evidence="2" id="KW-1185">Reference proteome</keyword>
<gene>
    <name evidence="1" type="ORF">IWQ57_002229</name>
</gene>
<dbReference type="EMBL" id="JANBUJ010000542">
    <property type="protein sequence ID" value="KAJ2771403.1"/>
    <property type="molecule type" value="Genomic_DNA"/>
</dbReference>
<name>A0ACC1K116_9FUNG</name>
<dbReference type="Proteomes" id="UP001140234">
    <property type="component" value="Unassembled WGS sequence"/>
</dbReference>
<feature type="non-terminal residue" evidence="1">
    <location>
        <position position="329"/>
    </location>
</feature>
<accession>A0ACC1K116</accession>
<evidence type="ECO:0000313" key="1">
    <source>
        <dbReference type="EMBL" id="KAJ2771403.1"/>
    </source>
</evidence>
<evidence type="ECO:0000313" key="2">
    <source>
        <dbReference type="Proteomes" id="UP001140234"/>
    </source>
</evidence>
<reference evidence="1" key="1">
    <citation type="submission" date="2022-07" db="EMBL/GenBank/DDBJ databases">
        <title>Phylogenomic reconstructions and comparative analyses of Kickxellomycotina fungi.</title>
        <authorList>
            <person name="Reynolds N.K."/>
            <person name="Stajich J.E."/>
            <person name="Barry K."/>
            <person name="Grigoriev I.V."/>
            <person name="Crous P."/>
            <person name="Smith M.E."/>
        </authorList>
    </citation>
    <scope>NUCLEOTIDE SEQUENCE</scope>
    <source>
        <strain evidence="1">CBS 109366</strain>
    </source>
</reference>
<organism evidence="1 2">
    <name type="scientific">Coemansia nantahalensis</name>
    <dbReference type="NCBI Taxonomy" id="2789366"/>
    <lineage>
        <taxon>Eukaryota</taxon>
        <taxon>Fungi</taxon>
        <taxon>Fungi incertae sedis</taxon>
        <taxon>Zoopagomycota</taxon>
        <taxon>Kickxellomycotina</taxon>
        <taxon>Kickxellomycetes</taxon>
        <taxon>Kickxellales</taxon>
        <taxon>Kickxellaceae</taxon>
        <taxon>Coemansia</taxon>
    </lineage>
</organism>
<sequence>MASQRQRYLAALLVAVVLATQQTALAEAPYQAPWNTPVPSTLDDTNPSGARATAGAWESAAMSTIGDDIQPAADVADTAAGPRGLIATVAQSFRCIGRDGTSSLYEELFGDTRTVSTCPAGMMCFQSPQGRSGIRCARADSGTPADDRGGPRTETRDGVAQVTEALHLPATSAPTSSEPRVVSLNVVIPTIALKITDDPAAPPTPTVMIVAPDPSSPAQLIAVPSSSATDGSSTASPATVTMNIEDDPRSTSLSSSDGDATAAAQPNDNTSPSREKQIGTATDESSMFSVVYMGDAHSLAASLLDGSAELVIQSTRPHSSTAVDIGDVA</sequence>
<proteinExistence type="predicted"/>